<dbReference type="STRING" id="1261.HMPREF3195_00071"/>
<dbReference type="Gene3D" id="1.10.260.40">
    <property type="entry name" value="lambda repressor-like DNA-binding domains"/>
    <property type="match status" value="1"/>
</dbReference>
<evidence type="ECO:0000259" key="4">
    <source>
        <dbReference type="PROSITE" id="PS50943"/>
    </source>
</evidence>
<name>A0A135YZA3_9FIRM</name>
<keyword evidence="2 5" id="KW-0238">DNA-binding</keyword>
<dbReference type="RefSeq" id="WP_061101521.1">
    <property type="nucleotide sequence ID" value="NZ_KQ961783.1"/>
</dbReference>
<dbReference type="AlphaFoldDB" id="A0A135YZA3"/>
<dbReference type="SUPFAM" id="SSF47413">
    <property type="entry name" value="lambda repressor-like DNA-binding domains"/>
    <property type="match status" value="1"/>
</dbReference>
<dbReference type="Pfam" id="PF00717">
    <property type="entry name" value="Peptidase_S24"/>
    <property type="match status" value="1"/>
</dbReference>
<evidence type="ECO:0000313" key="5">
    <source>
        <dbReference type="EMBL" id="KXI14700.1"/>
    </source>
</evidence>
<dbReference type="InterPro" id="IPR039418">
    <property type="entry name" value="LexA-like"/>
</dbReference>
<dbReference type="InterPro" id="IPR010982">
    <property type="entry name" value="Lambda_DNA-bd_dom_sf"/>
</dbReference>
<dbReference type="EMBL" id="LSQZ01000002">
    <property type="protein sequence ID" value="KXI14700.1"/>
    <property type="molecule type" value="Genomic_DNA"/>
</dbReference>
<dbReference type="CDD" id="cd06529">
    <property type="entry name" value="S24_LexA-like"/>
    <property type="match status" value="1"/>
</dbReference>
<evidence type="ECO:0000313" key="6">
    <source>
        <dbReference type="Proteomes" id="UP000070326"/>
    </source>
</evidence>
<dbReference type="Pfam" id="PF01381">
    <property type="entry name" value="HTH_3"/>
    <property type="match status" value="1"/>
</dbReference>
<dbReference type="Proteomes" id="UP000070326">
    <property type="component" value="Unassembled WGS sequence"/>
</dbReference>
<gene>
    <name evidence="5" type="ORF">HMPREF3195_00071</name>
</gene>
<proteinExistence type="predicted"/>
<dbReference type="PANTHER" id="PTHR40661">
    <property type="match status" value="1"/>
</dbReference>
<evidence type="ECO:0000256" key="2">
    <source>
        <dbReference type="ARBA" id="ARBA00023125"/>
    </source>
</evidence>
<accession>A0A135YZA3</accession>
<sequence>MSDYIGKNLRYLREKNEIEQSQIANLLGKKSTSAISEWEKGVRIPNVGDLHDIANYFNISLDDFVKTDIRRNDDSKLFESNSYEYKYFPVSISAGSLENIEGIQEYDLISISDKLLGRYARNKNIIILKVNGESMNNIIPNGSHIIVDTSRKRVTDIKDNDIVVFSESGSYSVKRYSNDIGNQRFLFRPDSTDWTFTPIEIRYEDSHDLRLIGKVVKYLVSLD</sequence>
<dbReference type="InterPro" id="IPR001387">
    <property type="entry name" value="Cro/C1-type_HTH"/>
</dbReference>
<keyword evidence="3" id="KW-0804">Transcription</keyword>
<evidence type="ECO:0000256" key="1">
    <source>
        <dbReference type="ARBA" id="ARBA00023015"/>
    </source>
</evidence>
<dbReference type="PROSITE" id="PS50943">
    <property type="entry name" value="HTH_CROC1"/>
    <property type="match status" value="1"/>
</dbReference>
<reference evidence="5 6" key="1">
    <citation type="submission" date="2016-02" db="EMBL/GenBank/DDBJ databases">
        <authorList>
            <person name="Wen L."/>
            <person name="He K."/>
            <person name="Yang H."/>
        </authorList>
    </citation>
    <scope>NUCLEOTIDE SEQUENCE [LARGE SCALE GENOMIC DNA]</scope>
    <source>
        <strain evidence="5 6">MJR8628A</strain>
    </source>
</reference>
<dbReference type="SUPFAM" id="SSF51306">
    <property type="entry name" value="LexA/Signal peptidase"/>
    <property type="match status" value="1"/>
</dbReference>
<dbReference type="CDD" id="cd00093">
    <property type="entry name" value="HTH_XRE"/>
    <property type="match status" value="1"/>
</dbReference>
<dbReference type="InterPro" id="IPR015927">
    <property type="entry name" value="Peptidase_S24_S26A/B/C"/>
</dbReference>
<feature type="domain" description="HTH cro/C1-type" evidence="4">
    <location>
        <begin position="9"/>
        <end position="64"/>
    </location>
</feature>
<dbReference type="SMART" id="SM00530">
    <property type="entry name" value="HTH_XRE"/>
    <property type="match status" value="1"/>
</dbReference>
<dbReference type="Gene3D" id="2.10.109.10">
    <property type="entry name" value="Umud Fragment, subunit A"/>
    <property type="match status" value="1"/>
</dbReference>
<dbReference type="GO" id="GO:0003677">
    <property type="term" value="F:DNA binding"/>
    <property type="evidence" value="ECO:0007669"/>
    <property type="project" value="UniProtKB-KW"/>
</dbReference>
<dbReference type="PANTHER" id="PTHR40661:SF3">
    <property type="entry name" value="FELS-1 PROPHAGE TRANSCRIPTIONAL REGULATOR"/>
    <property type="match status" value="1"/>
</dbReference>
<dbReference type="InterPro" id="IPR036286">
    <property type="entry name" value="LexA/Signal_pep-like_sf"/>
</dbReference>
<organism evidence="5 6">
    <name type="scientific">Peptostreptococcus anaerobius</name>
    <dbReference type="NCBI Taxonomy" id="1261"/>
    <lineage>
        <taxon>Bacteria</taxon>
        <taxon>Bacillati</taxon>
        <taxon>Bacillota</taxon>
        <taxon>Clostridia</taxon>
        <taxon>Peptostreptococcales</taxon>
        <taxon>Peptostreptococcaceae</taxon>
        <taxon>Peptostreptococcus</taxon>
    </lineage>
</organism>
<comment type="caution">
    <text evidence="5">The sequence shown here is derived from an EMBL/GenBank/DDBJ whole genome shotgun (WGS) entry which is preliminary data.</text>
</comment>
<dbReference type="PATRIC" id="fig|1261.5.peg.73"/>
<protein>
    <submittedName>
        <fullName evidence="5">DNA-binding helix-turn-helix protein</fullName>
    </submittedName>
</protein>
<keyword evidence="1" id="KW-0805">Transcription regulation</keyword>
<evidence type="ECO:0000256" key="3">
    <source>
        <dbReference type="ARBA" id="ARBA00023163"/>
    </source>
</evidence>